<dbReference type="EMBL" id="QQWE01000004">
    <property type="protein sequence ID" value="REJ56439.1"/>
    <property type="molecule type" value="Genomic_DNA"/>
</dbReference>
<dbReference type="AlphaFoldDB" id="A0A3E0M9M2"/>
<accession>A0A3E0M9M2</accession>
<evidence type="ECO:0000256" key="1">
    <source>
        <dbReference type="SAM" id="Coils"/>
    </source>
</evidence>
<evidence type="ECO:0000313" key="2">
    <source>
        <dbReference type="EMBL" id="REJ56439.1"/>
    </source>
</evidence>
<protein>
    <submittedName>
        <fullName evidence="2">Uncharacterized protein</fullName>
    </submittedName>
</protein>
<feature type="coiled-coil region" evidence="1">
    <location>
        <begin position="88"/>
        <end position="115"/>
    </location>
</feature>
<dbReference type="Proteomes" id="UP000256301">
    <property type="component" value="Unassembled WGS sequence"/>
</dbReference>
<name>A0A3E0M9M2_MICAE</name>
<keyword evidence="1" id="KW-0175">Coiled coil</keyword>
<sequence length="116" mass="13911">MPISFATEYIALRSLWVQEFFPSFILCQLRNYHKKVFFKTLSRYYTQIETIEHNQHSIDTAMTTVLTKESSAMKQIRTTYQADQQVKYLHLEAEIEVLLQQLQNLKRKNQENQHLN</sequence>
<evidence type="ECO:0000313" key="3">
    <source>
        <dbReference type="Proteomes" id="UP000256301"/>
    </source>
</evidence>
<gene>
    <name evidence="2" type="ORF">DWQ56_12085</name>
</gene>
<comment type="caution">
    <text evidence="2">The sequence shown here is derived from an EMBL/GenBank/DDBJ whole genome shotgun (WGS) entry which is preliminary data.</text>
</comment>
<reference evidence="2 3" key="1">
    <citation type="submission" date="2017-08" db="EMBL/GenBank/DDBJ databases">
        <title>Functional genomic and metabolic studies of the symbiotic interactions of six Microcystis-dominated communities.</title>
        <authorList>
            <person name="Li Q."/>
            <person name="Lin F."/>
        </authorList>
    </citation>
    <scope>NUCLEOTIDE SEQUENCE [LARGE SCALE GENOMIC DNA]</scope>
    <source>
        <strain evidence="2">DA14</strain>
    </source>
</reference>
<organism evidence="2 3">
    <name type="scientific">Microcystis aeruginosa DA14</name>
    <dbReference type="NCBI Taxonomy" id="1987506"/>
    <lineage>
        <taxon>Bacteria</taxon>
        <taxon>Bacillati</taxon>
        <taxon>Cyanobacteriota</taxon>
        <taxon>Cyanophyceae</taxon>
        <taxon>Oscillatoriophycideae</taxon>
        <taxon>Chroococcales</taxon>
        <taxon>Microcystaceae</taxon>
        <taxon>Microcystis</taxon>
    </lineage>
</organism>
<proteinExistence type="predicted"/>